<proteinExistence type="predicted"/>
<evidence type="ECO:0000256" key="1">
    <source>
        <dbReference type="SAM" id="Phobius"/>
    </source>
</evidence>
<evidence type="ECO:0000313" key="2">
    <source>
        <dbReference type="EMBL" id="PRP65660.1"/>
    </source>
</evidence>
<organism evidence="2 3">
    <name type="scientific">Nonlabens agnitus</name>
    <dbReference type="NCBI Taxonomy" id="870484"/>
    <lineage>
        <taxon>Bacteria</taxon>
        <taxon>Pseudomonadati</taxon>
        <taxon>Bacteroidota</taxon>
        <taxon>Flavobacteriia</taxon>
        <taxon>Flavobacteriales</taxon>
        <taxon>Flavobacteriaceae</taxon>
        <taxon>Nonlabens</taxon>
    </lineage>
</organism>
<evidence type="ECO:0000313" key="3">
    <source>
        <dbReference type="Proteomes" id="UP000239532"/>
    </source>
</evidence>
<feature type="transmembrane region" description="Helical" evidence="1">
    <location>
        <begin position="39"/>
        <end position="59"/>
    </location>
</feature>
<reference evidence="2 3" key="1">
    <citation type="submission" date="2016-11" db="EMBL/GenBank/DDBJ databases">
        <title>Trade-off between light-utilization and light-protection in marine flavobacteria.</title>
        <authorList>
            <person name="Kumagai Y."/>
        </authorList>
    </citation>
    <scope>NUCLEOTIDE SEQUENCE [LARGE SCALE GENOMIC DNA]</scope>
    <source>
        <strain evidence="2 3">JCM 17109</strain>
    </source>
</reference>
<protein>
    <submittedName>
        <fullName evidence="2">Uncharacterized protein</fullName>
    </submittedName>
</protein>
<gene>
    <name evidence="2" type="ORF">BST86_00425</name>
</gene>
<accession>A0A2S9WQA7</accession>
<dbReference type="Proteomes" id="UP000239532">
    <property type="component" value="Unassembled WGS sequence"/>
</dbReference>
<comment type="caution">
    <text evidence="2">The sequence shown here is derived from an EMBL/GenBank/DDBJ whole genome shotgun (WGS) entry which is preliminary data.</text>
</comment>
<feature type="transmembrane region" description="Helical" evidence="1">
    <location>
        <begin position="6"/>
        <end position="30"/>
    </location>
</feature>
<keyword evidence="3" id="KW-1185">Reference proteome</keyword>
<keyword evidence="1" id="KW-0472">Membrane</keyword>
<keyword evidence="1" id="KW-0812">Transmembrane</keyword>
<name>A0A2S9WQA7_9FLAO</name>
<dbReference type="RefSeq" id="WP_105981557.1">
    <property type="nucleotide sequence ID" value="NZ_MQUC01000003.1"/>
</dbReference>
<dbReference type="AlphaFoldDB" id="A0A2S9WQA7"/>
<dbReference type="EMBL" id="MQUC01000003">
    <property type="protein sequence ID" value="PRP65660.1"/>
    <property type="molecule type" value="Genomic_DNA"/>
</dbReference>
<keyword evidence="1" id="KW-1133">Transmembrane helix</keyword>
<sequence length="83" mass="9133">MNSASQLLVTTCSIAGAILVISIIASQVLFKNRTHQNNALAIPSLVLAMFALLMGWYWFYYVNLFFTLPFCGLGSAQLDVVET</sequence>